<dbReference type="EMBL" id="JAGISH010000010">
    <property type="protein sequence ID" value="MBP0484233.1"/>
    <property type="molecule type" value="Genomic_DNA"/>
</dbReference>
<reference evidence="1" key="1">
    <citation type="submission" date="2021-03" db="EMBL/GenBank/DDBJ databases">
        <title>Sagittula salina sp. nov. strain M10.9X isolated from the marine waste.</title>
        <authorList>
            <person name="Satari L."/>
            <person name="Molina-Menor E."/>
            <person name="Vidal-Verdu A."/>
            <person name="Pascual J."/>
            <person name="Pereto J."/>
            <person name="Porcar M."/>
        </authorList>
    </citation>
    <scope>NUCLEOTIDE SEQUENCE</scope>
    <source>
        <strain evidence="1">M10.9X</strain>
    </source>
</reference>
<sequence length="75" mass="8065">MQREDKERICAGAIAMDGHSTNDTGALGRTLARLGAESSGVGGALDALDDRLEALERELRRIRPVAGWTDVRQTS</sequence>
<organism evidence="1 2">
    <name type="scientific">Sagittula salina</name>
    <dbReference type="NCBI Taxonomy" id="2820268"/>
    <lineage>
        <taxon>Bacteria</taxon>
        <taxon>Pseudomonadati</taxon>
        <taxon>Pseudomonadota</taxon>
        <taxon>Alphaproteobacteria</taxon>
        <taxon>Rhodobacterales</taxon>
        <taxon>Roseobacteraceae</taxon>
        <taxon>Sagittula</taxon>
    </lineage>
</organism>
<dbReference type="RefSeq" id="WP_209362366.1">
    <property type="nucleotide sequence ID" value="NZ_JAGISH010000010.1"/>
</dbReference>
<accession>A0A940S1J9</accession>
<dbReference type="Proteomes" id="UP000675940">
    <property type="component" value="Unassembled WGS sequence"/>
</dbReference>
<dbReference type="AlphaFoldDB" id="A0A940S1J9"/>
<protein>
    <submittedName>
        <fullName evidence="1">Uncharacterized protein</fullName>
    </submittedName>
</protein>
<evidence type="ECO:0000313" key="1">
    <source>
        <dbReference type="EMBL" id="MBP0484233.1"/>
    </source>
</evidence>
<evidence type="ECO:0000313" key="2">
    <source>
        <dbReference type="Proteomes" id="UP000675940"/>
    </source>
</evidence>
<comment type="caution">
    <text evidence="1">The sequence shown here is derived from an EMBL/GenBank/DDBJ whole genome shotgun (WGS) entry which is preliminary data.</text>
</comment>
<gene>
    <name evidence="1" type="ORF">J5474_17280</name>
</gene>
<keyword evidence="2" id="KW-1185">Reference proteome</keyword>
<name>A0A940S1J9_9RHOB</name>
<proteinExistence type="predicted"/>